<feature type="binding site" evidence="4">
    <location>
        <position position="192"/>
    </location>
    <ligand>
        <name>3-dehydroquinate</name>
        <dbReference type="ChEBI" id="CHEBI:32364"/>
    </ligand>
</feature>
<feature type="binding site" evidence="4">
    <location>
        <begin position="32"/>
        <end position="34"/>
    </location>
    <ligand>
        <name>3-dehydroquinate</name>
        <dbReference type="ChEBI" id="CHEBI:32364"/>
    </ligand>
</feature>
<dbReference type="GO" id="GO:0008652">
    <property type="term" value="P:amino acid biosynthetic process"/>
    <property type="evidence" value="ECO:0007669"/>
    <property type="project" value="UniProtKB-KW"/>
</dbReference>
<dbReference type="PANTHER" id="PTHR43699">
    <property type="entry name" value="3-DEHYDROQUINATE DEHYDRATASE"/>
    <property type="match status" value="1"/>
</dbReference>
<protein>
    <recommendedName>
        <fullName evidence="4">3-dehydroquinate dehydratase</fullName>
        <shortName evidence="4">3-dehydroquinase</shortName>
        <ecNumber evidence="4">4.2.1.10</ecNumber>
    </recommendedName>
    <alternativeName>
        <fullName evidence="4">Type I DHQase</fullName>
    </alternativeName>
    <alternativeName>
        <fullName evidence="4">Type I dehydroquinase</fullName>
        <shortName evidence="4">DHQ1</shortName>
    </alternativeName>
</protein>
<dbReference type="eggNOG" id="arCOG02097">
    <property type="taxonomic scope" value="Archaea"/>
</dbReference>
<keyword evidence="6" id="KW-1185">Reference proteome</keyword>
<reference evidence="5 6" key="1">
    <citation type="journal article" date="2011" name="J. Bacteriol.">
        <title>Complete genome sequence of Metallosphaera cuprina, a metal sulfide-oxidizing archaeon from a hot spring.</title>
        <authorList>
            <person name="Liu L.J."/>
            <person name="You X.Y."/>
            <person name="Zheng H."/>
            <person name="Wang S."/>
            <person name="Jiang C.Y."/>
            <person name="Liu S.J."/>
        </authorList>
    </citation>
    <scope>NUCLEOTIDE SEQUENCE [LARGE SCALE GENOMIC DNA]</scope>
    <source>
        <strain evidence="5 6">Ar-4</strain>
    </source>
</reference>
<dbReference type="Gene3D" id="3.20.20.70">
    <property type="entry name" value="Aldolase class I"/>
    <property type="match status" value="1"/>
</dbReference>
<dbReference type="UniPathway" id="UPA00053">
    <property type="reaction ID" value="UER00086"/>
</dbReference>
<dbReference type="InterPro" id="IPR001381">
    <property type="entry name" value="DHquinase_I"/>
</dbReference>
<dbReference type="HAMAP" id="MF_00214">
    <property type="entry name" value="AroD"/>
    <property type="match status" value="1"/>
</dbReference>
<evidence type="ECO:0000256" key="4">
    <source>
        <dbReference type="HAMAP-Rule" id="MF_00214"/>
    </source>
</evidence>
<dbReference type="PATRIC" id="fig|1006006.8.peg.415"/>
<evidence type="ECO:0000256" key="3">
    <source>
        <dbReference type="ARBA" id="ARBA00023270"/>
    </source>
</evidence>
<comment type="subunit">
    <text evidence="4">Homodimer.</text>
</comment>
<feature type="binding site" evidence="4">
    <location>
        <position position="12"/>
    </location>
    <ligand>
        <name>3-dehydroquinate</name>
        <dbReference type="ChEBI" id="CHEBI:32364"/>
    </ligand>
</feature>
<dbReference type="GO" id="GO:0003855">
    <property type="term" value="F:3-dehydroquinate dehydratase activity"/>
    <property type="evidence" value="ECO:0007669"/>
    <property type="project" value="UniProtKB-UniRule"/>
</dbReference>
<dbReference type="Pfam" id="PF01487">
    <property type="entry name" value="DHquinase_I"/>
    <property type="match status" value="1"/>
</dbReference>
<dbReference type="GO" id="GO:0009423">
    <property type="term" value="P:chorismate biosynthetic process"/>
    <property type="evidence" value="ECO:0007669"/>
    <property type="project" value="UniProtKB-UniRule"/>
</dbReference>
<keyword evidence="2 4" id="KW-0456">Lyase</keyword>
<dbReference type="InterPro" id="IPR013785">
    <property type="entry name" value="Aldolase_TIM"/>
</dbReference>
<dbReference type="Proteomes" id="UP000007812">
    <property type="component" value="Chromosome"/>
</dbReference>
<dbReference type="KEGG" id="mcn:Mcup_0413"/>
<evidence type="ECO:0000313" key="5">
    <source>
        <dbReference type="EMBL" id="AEB94521.1"/>
    </source>
</evidence>
<comment type="pathway">
    <text evidence="4">Metabolic intermediate biosynthesis; chorismate biosynthesis; chorismate from D-erythrose 4-phosphate and phosphoenolpyruvate: step 3/7.</text>
</comment>
<dbReference type="InterPro" id="IPR050146">
    <property type="entry name" value="Type-I_3-dehydroquinase"/>
</dbReference>
<dbReference type="EC" id="4.2.1.10" evidence="4"/>
<keyword evidence="4" id="KW-0057">Aromatic amino acid biosynthesis</keyword>
<proteinExistence type="inferred from homology"/>
<evidence type="ECO:0000256" key="2">
    <source>
        <dbReference type="ARBA" id="ARBA00023239"/>
    </source>
</evidence>
<comment type="catalytic activity">
    <reaction evidence="1 4">
        <text>3-dehydroquinate = 3-dehydroshikimate + H2O</text>
        <dbReference type="Rhea" id="RHEA:21096"/>
        <dbReference type="ChEBI" id="CHEBI:15377"/>
        <dbReference type="ChEBI" id="CHEBI:16630"/>
        <dbReference type="ChEBI" id="CHEBI:32364"/>
        <dbReference type="EC" id="4.2.1.10"/>
    </reaction>
</comment>
<feature type="active site" description="Schiff-base intermediate with substrate" evidence="4">
    <location>
        <position position="135"/>
    </location>
</feature>
<comment type="similarity">
    <text evidence="4">Belongs to the type-I 3-dehydroquinase family.</text>
</comment>
<dbReference type="PANTHER" id="PTHR43699:SF1">
    <property type="entry name" value="3-DEHYDROQUINATE DEHYDRATASE"/>
    <property type="match status" value="1"/>
</dbReference>
<dbReference type="STRING" id="1006006.Mcup_0413"/>
<feature type="active site" description="Proton donor/acceptor" evidence="4">
    <location>
        <position position="110"/>
    </location>
</feature>
<accession>F4FZU2</accession>
<evidence type="ECO:0000256" key="1">
    <source>
        <dbReference type="ARBA" id="ARBA00001864"/>
    </source>
</evidence>
<sequence>MFSLMKPEIVVSLPVTRPDDLNKVNKIDGLVELRLDYSTELPNPEELIPFKHKVLVTLRDKEEGGRIKYDVDFKAKYLERLNELGILYDVEASFLERRKIEYVGKIVSAHYFSSLPSTEEIDQLFRKYEGAYTIKVAVASLPGYRELLSYVSGKPNATFMPMSNDPIERLAFSLLGSKLLYTYLESPTAQGQLSYTQAKQILECIFK</sequence>
<feature type="binding site" evidence="4">
    <location>
        <position position="169"/>
    </location>
    <ligand>
        <name>3-dehydroquinate</name>
        <dbReference type="ChEBI" id="CHEBI:32364"/>
    </ligand>
</feature>
<dbReference type="HOGENOM" id="CLU_064444_2_0_2"/>
<gene>
    <name evidence="4" type="primary">aroD</name>
    <name evidence="5" type="ordered locus">Mcup_0413</name>
</gene>
<feature type="binding site" evidence="4">
    <location>
        <position position="59"/>
    </location>
    <ligand>
        <name>3-dehydroquinate</name>
        <dbReference type="ChEBI" id="CHEBI:32364"/>
    </ligand>
</feature>
<dbReference type="GO" id="GO:0046279">
    <property type="term" value="P:3,4-dihydroxybenzoate biosynthetic process"/>
    <property type="evidence" value="ECO:0007669"/>
    <property type="project" value="UniProtKB-ARBA"/>
</dbReference>
<feature type="binding site" evidence="4">
    <location>
        <position position="188"/>
    </location>
    <ligand>
        <name>3-dehydroquinate</name>
        <dbReference type="ChEBI" id="CHEBI:32364"/>
    </ligand>
</feature>
<dbReference type="GO" id="GO:0009073">
    <property type="term" value="P:aromatic amino acid family biosynthetic process"/>
    <property type="evidence" value="ECO:0007669"/>
    <property type="project" value="UniProtKB-KW"/>
</dbReference>
<dbReference type="EMBL" id="CP002656">
    <property type="protein sequence ID" value="AEB94521.1"/>
    <property type="molecule type" value="Genomic_DNA"/>
</dbReference>
<keyword evidence="3 4" id="KW-0704">Schiff base</keyword>
<dbReference type="AlphaFoldDB" id="F4FZU2"/>
<dbReference type="CDD" id="cd00502">
    <property type="entry name" value="DHQase_I"/>
    <property type="match status" value="1"/>
</dbReference>
<comment type="function">
    <text evidence="4">Involved in the third step of the chorismate pathway, which leads to the biosynthesis of aromatic amino acids. Catalyzes the cis-dehydration of 3-dehydroquinate (DHQ) and introduces the first double bond of the aromatic ring to yield 3-dehydroshikimate.</text>
</comment>
<dbReference type="SUPFAM" id="SSF51569">
    <property type="entry name" value="Aldolase"/>
    <property type="match status" value="1"/>
</dbReference>
<evidence type="ECO:0000313" key="6">
    <source>
        <dbReference type="Proteomes" id="UP000007812"/>
    </source>
</evidence>
<keyword evidence="4" id="KW-0028">Amino-acid biosynthesis</keyword>
<organism evidence="5 6">
    <name type="scientific">Metallosphaera cuprina (strain Ar-4)</name>
    <dbReference type="NCBI Taxonomy" id="1006006"/>
    <lineage>
        <taxon>Archaea</taxon>
        <taxon>Thermoproteota</taxon>
        <taxon>Thermoprotei</taxon>
        <taxon>Sulfolobales</taxon>
        <taxon>Sulfolobaceae</taxon>
        <taxon>Metallosphaera</taxon>
    </lineage>
</organism>
<name>F4FZU2_METCR</name>